<protein>
    <submittedName>
        <fullName evidence="1">Uncharacterized protein</fullName>
    </submittedName>
</protein>
<dbReference type="AlphaFoldDB" id="A0A151IVG8"/>
<reference evidence="1 2" key="1">
    <citation type="submission" date="2015-09" db="EMBL/GenBank/DDBJ databases">
        <title>Trachymyrmex cornetzi WGS genome.</title>
        <authorList>
            <person name="Nygaard S."/>
            <person name="Hu H."/>
            <person name="Boomsma J."/>
            <person name="Zhang G."/>
        </authorList>
    </citation>
    <scope>NUCLEOTIDE SEQUENCE [LARGE SCALE GENOMIC DNA]</scope>
    <source>
        <strain evidence="1">Tcor2-1</strain>
        <tissue evidence="1">Whole body</tissue>
    </source>
</reference>
<sequence>MTQVSSCGAAQCAIIKGVLFCLMDLSKFQYLENEYLEGSRALVEPQSAATSRVDLEVSQTEWKKCFDKWFERMQKCIDYKGEYFEKQ</sequence>
<accession>A0A151IVG8</accession>
<dbReference type="Proteomes" id="UP000078492">
    <property type="component" value="Unassembled WGS sequence"/>
</dbReference>
<keyword evidence="2" id="KW-1185">Reference proteome</keyword>
<evidence type="ECO:0000313" key="2">
    <source>
        <dbReference type="Proteomes" id="UP000078492"/>
    </source>
</evidence>
<dbReference type="EMBL" id="KQ980900">
    <property type="protein sequence ID" value="KYN11688.1"/>
    <property type="molecule type" value="Genomic_DNA"/>
</dbReference>
<evidence type="ECO:0000313" key="1">
    <source>
        <dbReference type="EMBL" id="KYN11688.1"/>
    </source>
</evidence>
<gene>
    <name evidence="1" type="ORF">ALC57_16137</name>
</gene>
<organism evidence="1 2">
    <name type="scientific">Trachymyrmex cornetzi</name>
    <dbReference type="NCBI Taxonomy" id="471704"/>
    <lineage>
        <taxon>Eukaryota</taxon>
        <taxon>Metazoa</taxon>
        <taxon>Ecdysozoa</taxon>
        <taxon>Arthropoda</taxon>
        <taxon>Hexapoda</taxon>
        <taxon>Insecta</taxon>
        <taxon>Pterygota</taxon>
        <taxon>Neoptera</taxon>
        <taxon>Endopterygota</taxon>
        <taxon>Hymenoptera</taxon>
        <taxon>Apocrita</taxon>
        <taxon>Aculeata</taxon>
        <taxon>Formicoidea</taxon>
        <taxon>Formicidae</taxon>
        <taxon>Myrmicinae</taxon>
        <taxon>Trachymyrmex</taxon>
    </lineage>
</organism>
<proteinExistence type="predicted"/>
<name>A0A151IVG8_9HYME</name>